<dbReference type="EMBL" id="OW150024">
    <property type="protein sequence ID" value="CAH2030276.1"/>
    <property type="molecule type" value="Genomic_DNA"/>
</dbReference>
<keyword evidence="2" id="KW-1133">Transmembrane helix</keyword>
<evidence type="ECO:0000256" key="1">
    <source>
        <dbReference type="SAM" id="MobiDB-lite"/>
    </source>
</evidence>
<dbReference type="PANTHER" id="PTHR30373:SF2">
    <property type="entry name" value="UPF0603 PROTEIN YGCG"/>
    <property type="match status" value="1"/>
</dbReference>
<protein>
    <submittedName>
        <fullName evidence="4">TPM_phosphatase domain-containing protein</fullName>
    </submittedName>
</protein>
<feature type="compositionally biased region" description="Gly residues" evidence="1">
    <location>
        <begin position="283"/>
        <end position="300"/>
    </location>
</feature>
<dbReference type="PANTHER" id="PTHR30373">
    <property type="entry name" value="UPF0603 PROTEIN YGCG"/>
    <property type="match status" value="1"/>
</dbReference>
<evidence type="ECO:0000313" key="4">
    <source>
        <dbReference type="EMBL" id="CAH2030276.1"/>
    </source>
</evidence>
<sequence>MSVRYAAAILRQCAVLLILSVCLGLPALALEPPALKGRINDYAGMLSPTVAAALEQKLAAFERETTTQVVLLTVPSLEGDVIENLAIRVADAWKIGQKGKGNGVILILAQKERKIRIEVGTGLQGVLPDITAGQIIRNVMAPALKAGDNDTGISAGLAAIMDATKGEFKATPADKKAKKKKSSGYELFVVLLLLGTVVVAAVGSSSRTGGILTGGAALPAAAAIGLGSALWKLAILAVLGAAAGFLISLLMQLFRGAGGGGSGWGGGPTIFYGGGGWGGGSSSSGDSFSGGGGDFDGGGASDATSPAPLQPSVLRKQRRGALPGAPSLFRPIESPRVLCGQLVTNRTAH</sequence>
<dbReference type="Gene3D" id="3.10.310.50">
    <property type="match status" value="1"/>
</dbReference>
<organism evidence="4 5">
    <name type="scientific">Trichlorobacter ammonificans</name>
    <dbReference type="NCBI Taxonomy" id="2916410"/>
    <lineage>
        <taxon>Bacteria</taxon>
        <taxon>Pseudomonadati</taxon>
        <taxon>Thermodesulfobacteriota</taxon>
        <taxon>Desulfuromonadia</taxon>
        <taxon>Geobacterales</taxon>
        <taxon>Geobacteraceae</taxon>
        <taxon>Trichlorobacter</taxon>
    </lineage>
</organism>
<keyword evidence="2" id="KW-0812">Transmembrane</keyword>
<feature type="domain" description="TPM" evidence="3">
    <location>
        <begin position="39"/>
        <end position="162"/>
    </location>
</feature>
<reference evidence="4 5" key="1">
    <citation type="submission" date="2022-03" db="EMBL/GenBank/DDBJ databases">
        <authorList>
            <person name="Koch H."/>
        </authorList>
    </citation>
    <scope>NUCLEOTIDE SEQUENCE [LARGE SCALE GENOMIC DNA]</scope>
    <source>
        <strain evidence="4 5">G1</strain>
    </source>
</reference>
<accession>A0ABM9D7B0</accession>
<evidence type="ECO:0000313" key="5">
    <source>
        <dbReference type="Proteomes" id="UP001295463"/>
    </source>
</evidence>
<keyword evidence="2" id="KW-0472">Membrane</keyword>
<name>A0ABM9D7B0_9BACT</name>
<dbReference type="Proteomes" id="UP001295463">
    <property type="component" value="Chromosome"/>
</dbReference>
<evidence type="ECO:0000259" key="3">
    <source>
        <dbReference type="Pfam" id="PF04536"/>
    </source>
</evidence>
<dbReference type="Pfam" id="PF04536">
    <property type="entry name" value="TPM_phosphatase"/>
    <property type="match status" value="1"/>
</dbReference>
<feature type="transmembrane region" description="Helical" evidence="2">
    <location>
        <begin position="233"/>
        <end position="254"/>
    </location>
</feature>
<feature type="transmembrane region" description="Helical" evidence="2">
    <location>
        <begin position="209"/>
        <end position="227"/>
    </location>
</feature>
<gene>
    <name evidence="4" type="ORF">GEAMG1_0454</name>
</gene>
<keyword evidence="5" id="KW-1185">Reference proteome</keyword>
<evidence type="ECO:0000256" key="2">
    <source>
        <dbReference type="SAM" id="Phobius"/>
    </source>
</evidence>
<proteinExistence type="predicted"/>
<dbReference type="RefSeq" id="WP_305731224.1">
    <property type="nucleotide sequence ID" value="NZ_OW150024.1"/>
</dbReference>
<dbReference type="InterPro" id="IPR007621">
    <property type="entry name" value="TPM_dom"/>
</dbReference>
<feature type="transmembrane region" description="Helical" evidence="2">
    <location>
        <begin position="184"/>
        <end position="202"/>
    </location>
</feature>
<feature type="region of interest" description="Disordered" evidence="1">
    <location>
        <begin position="283"/>
        <end position="316"/>
    </location>
</feature>